<feature type="transmembrane region" description="Helical" evidence="1">
    <location>
        <begin position="627"/>
        <end position="648"/>
    </location>
</feature>
<feature type="domain" description="Nose resistant-to-fluoxetine protein N-terminal" evidence="3">
    <location>
        <begin position="78"/>
        <end position="237"/>
    </location>
</feature>
<dbReference type="EMBL" id="BLKM01000391">
    <property type="protein sequence ID" value="GFG32953.1"/>
    <property type="molecule type" value="Genomic_DNA"/>
</dbReference>
<proteinExistence type="predicted"/>
<keyword evidence="1" id="KW-0812">Transmembrane</keyword>
<feature type="transmembrane region" description="Helical" evidence="1">
    <location>
        <begin position="309"/>
        <end position="328"/>
    </location>
</feature>
<dbReference type="Pfam" id="PF01757">
    <property type="entry name" value="Acyl_transf_3"/>
    <property type="match status" value="1"/>
</dbReference>
<reference evidence="5" key="1">
    <citation type="submission" date="2020-01" db="EMBL/GenBank/DDBJ databases">
        <title>Draft genome sequence of the Termite Coptotermes fromosanus.</title>
        <authorList>
            <person name="Itakura S."/>
            <person name="Yosikawa Y."/>
            <person name="Umezawa K."/>
        </authorList>
    </citation>
    <scope>NUCLEOTIDE SEQUENCE [LARGE SCALE GENOMIC DNA]</scope>
</reference>
<name>A0A6L2PK78_COPFO</name>
<protein>
    <recommendedName>
        <fullName evidence="3">Nose resistant-to-fluoxetine protein N-terminal domain-containing protein</fullName>
    </recommendedName>
</protein>
<feature type="transmembrane region" description="Helical" evidence="1">
    <location>
        <begin position="340"/>
        <end position="361"/>
    </location>
</feature>
<evidence type="ECO:0000256" key="2">
    <source>
        <dbReference type="SAM" id="SignalP"/>
    </source>
</evidence>
<dbReference type="AlphaFoldDB" id="A0A6L2PK78"/>
<evidence type="ECO:0000313" key="5">
    <source>
        <dbReference type="Proteomes" id="UP000502823"/>
    </source>
</evidence>
<dbReference type="Proteomes" id="UP000502823">
    <property type="component" value="Unassembled WGS sequence"/>
</dbReference>
<feature type="transmembrane region" description="Helical" evidence="1">
    <location>
        <begin position="560"/>
        <end position="578"/>
    </location>
</feature>
<feature type="transmembrane region" description="Helical" evidence="1">
    <location>
        <begin position="408"/>
        <end position="428"/>
    </location>
</feature>
<evidence type="ECO:0000256" key="1">
    <source>
        <dbReference type="SAM" id="Phobius"/>
    </source>
</evidence>
<gene>
    <name evidence="4" type="ORF">Cfor_05512</name>
</gene>
<keyword evidence="1" id="KW-1133">Transmembrane helix</keyword>
<feature type="transmembrane region" description="Helical" evidence="1">
    <location>
        <begin position="518"/>
        <end position="540"/>
    </location>
</feature>
<dbReference type="PANTHER" id="PTHR11161">
    <property type="entry name" value="O-ACYLTRANSFERASE"/>
    <property type="match status" value="1"/>
</dbReference>
<dbReference type="InterPro" id="IPR002656">
    <property type="entry name" value="Acyl_transf_3_dom"/>
</dbReference>
<feature type="signal peptide" evidence="2">
    <location>
        <begin position="1"/>
        <end position="20"/>
    </location>
</feature>
<sequence length="664" mass="75570">MHCWILVALLLFPEIDNTIGSANVINVTETPHTSPKIPRFLPDVDNKALHRDYVVLRDWFVTPHLLPTSVAASDKIRSPQCRNQSRLYLQELRNFTLWAVQMFDSSAKFPVGLLAGNQYQMGHYDECTEILVDAGESFGGELKGQYCLAEIWFESSFSPKTDPYTLNYDPKDSAWEKIKYRGDPSKVRRDVMHWALCMPASCPPEEINDVLQHELTKMGESQGITFTSRISQDMCHKLQTEDSFSAGDIAYLSILVSLIFLLVSSTWYDFTFYTDPMTSFEQKLRICLAILTLFRNVPSMLLANGPLIVDGYFSLSGVLLAYPLLVHLGKTERMNIAMPIIVRFIRLTPSYMMFVFFHATLLPHMGSGPFWNGTVGLEQHRCLTNWWTNFLYVNNYVNVGDMCMFQSWYLSADFHLYVISLLVINAVWRWPRLGYAALGTLMALSTVIPFALIYVNEAAPLLFPYPENVRDVRASHYFQSMYVATHNRAAPYFVGVIIGVLLYKLRDRGHKIGKLPSHIAYLSCVWGLGVAVLMSPYVFFIAGRPYNALEAALYGSLHRIGFALSAVGFYVITTWGQIDIYRKFFSSKPFVVLSRLTYGAYLAHTMGQLYDQGTLRVPRYLSAYTGMWLTFGDITFAFGISLFLLLLIEAPFRSIEKTVLGKHR</sequence>
<dbReference type="InterPro" id="IPR006621">
    <property type="entry name" value="Nose-resist-to-fluoxetine_N"/>
</dbReference>
<feature type="transmembrane region" description="Helical" evidence="1">
    <location>
        <begin position="489"/>
        <end position="506"/>
    </location>
</feature>
<keyword evidence="2" id="KW-0732">Signal</keyword>
<accession>A0A6L2PK78</accession>
<dbReference type="InterPro" id="IPR052728">
    <property type="entry name" value="O2_lipid_transport_reg"/>
</dbReference>
<feature type="transmembrane region" description="Helical" evidence="1">
    <location>
        <begin position="590"/>
        <end position="607"/>
    </location>
</feature>
<dbReference type="Pfam" id="PF20146">
    <property type="entry name" value="NRF"/>
    <property type="match status" value="1"/>
</dbReference>
<organism evidence="4 5">
    <name type="scientific">Coptotermes formosanus</name>
    <name type="common">Formosan subterranean termite</name>
    <dbReference type="NCBI Taxonomy" id="36987"/>
    <lineage>
        <taxon>Eukaryota</taxon>
        <taxon>Metazoa</taxon>
        <taxon>Ecdysozoa</taxon>
        <taxon>Arthropoda</taxon>
        <taxon>Hexapoda</taxon>
        <taxon>Insecta</taxon>
        <taxon>Pterygota</taxon>
        <taxon>Neoptera</taxon>
        <taxon>Polyneoptera</taxon>
        <taxon>Dictyoptera</taxon>
        <taxon>Blattodea</taxon>
        <taxon>Blattoidea</taxon>
        <taxon>Termitoidae</taxon>
        <taxon>Rhinotermitidae</taxon>
        <taxon>Coptotermes</taxon>
    </lineage>
</organism>
<evidence type="ECO:0000259" key="3">
    <source>
        <dbReference type="SMART" id="SM00703"/>
    </source>
</evidence>
<dbReference type="SMART" id="SM00703">
    <property type="entry name" value="NRF"/>
    <property type="match status" value="1"/>
</dbReference>
<dbReference type="GO" id="GO:0016747">
    <property type="term" value="F:acyltransferase activity, transferring groups other than amino-acyl groups"/>
    <property type="evidence" value="ECO:0007669"/>
    <property type="project" value="InterPro"/>
</dbReference>
<keyword evidence="5" id="KW-1185">Reference proteome</keyword>
<keyword evidence="1" id="KW-0472">Membrane</keyword>
<comment type="caution">
    <text evidence="4">The sequence shown here is derived from an EMBL/GenBank/DDBJ whole genome shotgun (WGS) entry which is preliminary data.</text>
</comment>
<dbReference type="InParanoid" id="A0A6L2PK78"/>
<feature type="chain" id="PRO_5026958159" description="Nose resistant-to-fluoxetine protein N-terminal domain-containing protein" evidence="2">
    <location>
        <begin position="21"/>
        <end position="664"/>
    </location>
</feature>
<evidence type="ECO:0000313" key="4">
    <source>
        <dbReference type="EMBL" id="GFG32953.1"/>
    </source>
</evidence>
<feature type="transmembrane region" description="Helical" evidence="1">
    <location>
        <begin position="435"/>
        <end position="455"/>
    </location>
</feature>
<dbReference type="OrthoDB" id="10006435at2759"/>
<dbReference type="PANTHER" id="PTHR11161:SF71">
    <property type="entry name" value="NOSE RESISTANT-TO-FLUOXETINE PROTEIN N-TERMINAL DOMAIN-CONTAINING PROTEIN"/>
    <property type="match status" value="1"/>
</dbReference>
<feature type="transmembrane region" description="Helical" evidence="1">
    <location>
        <begin position="249"/>
        <end position="272"/>
    </location>
</feature>